<reference evidence="11" key="3">
    <citation type="submission" date="2025-09" db="UniProtKB">
        <authorList>
            <consortium name="Ensembl"/>
        </authorList>
    </citation>
    <scope>IDENTIFICATION</scope>
</reference>
<keyword evidence="9" id="KW-0812">Transmembrane</keyword>
<dbReference type="InterPro" id="IPR006629">
    <property type="entry name" value="LITAF"/>
</dbReference>
<evidence type="ECO:0000256" key="5">
    <source>
        <dbReference type="ARBA" id="ARBA00022723"/>
    </source>
</evidence>
<dbReference type="GO" id="GO:0005634">
    <property type="term" value="C:nucleus"/>
    <property type="evidence" value="ECO:0007669"/>
    <property type="project" value="TreeGrafter"/>
</dbReference>
<dbReference type="GO" id="GO:0098574">
    <property type="term" value="C:cytoplasmic side of lysosomal membrane"/>
    <property type="evidence" value="ECO:0007669"/>
    <property type="project" value="TreeGrafter"/>
</dbReference>
<name>A0A3Q1I827_ANATE</name>
<keyword evidence="6" id="KW-0862">Zinc</keyword>
<dbReference type="GeneTree" id="ENSGT00940000163474"/>
<feature type="domain" description="LITAF" evidence="10">
    <location>
        <begin position="183"/>
        <end position="267"/>
    </location>
</feature>
<keyword evidence="9" id="KW-1133">Transmembrane helix</keyword>
<sequence length="268" mass="29975">MENMDKDSLIVQALESQSTGSDTDVGPEPEQEQQDESQPDTELESQQEPAETPEPRSDPRPLGLIEFRIQQLHNRLLILQKMQDLRKKAEENSSETAGENESVTSEDSDEGCELEEIQKELEELRVKKEELERQGESFSVTANGDQQKALSTLYKSETPQGGIYMLPPASLEQRVKTTSAAETAGGQIIPVEKLGKESVVTRCPSCEQIISTEIQPKVSEAMWLLCCLFSMMGCVAGCCLIPFFMDSMKKVDHQCPFCQTNIYTYQPL</sequence>
<feature type="compositionally biased region" description="Acidic residues" evidence="8">
    <location>
        <begin position="25"/>
        <end position="45"/>
    </location>
</feature>
<feature type="transmembrane region" description="Helical" evidence="9">
    <location>
        <begin position="221"/>
        <end position="244"/>
    </location>
</feature>
<protein>
    <recommendedName>
        <fullName evidence="10">LITAF domain-containing protein</fullName>
    </recommendedName>
</protein>
<dbReference type="PANTHER" id="PTHR23292">
    <property type="entry name" value="LIPOPOLYSACCHARIDE-INDUCED TUMOR NECROSIS FACTOR-ALPHA FACTOR"/>
    <property type="match status" value="1"/>
</dbReference>
<evidence type="ECO:0000313" key="12">
    <source>
        <dbReference type="Proteomes" id="UP000265040"/>
    </source>
</evidence>
<dbReference type="Ensembl" id="ENSATET00000013721.3">
    <property type="protein sequence ID" value="ENSATEP00000013503.3"/>
    <property type="gene ID" value="ENSATEG00000009438.3"/>
</dbReference>
<dbReference type="InParanoid" id="A0A3Q1I827"/>
<evidence type="ECO:0000259" key="10">
    <source>
        <dbReference type="PROSITE" id="PS51837"/>
    </source>
</evidence>
<comment type="similarity">
    <text evidence="4">Belongs to the CDIP1/LITAF family.</text>
</comment>
<keyword evidence="5" id="KW-0479">Metal-binding</keyword>
<keyword evidence="12" id="KW-1185">Reference proteome</keyword>
<dbReference type="Proteomes" id="UP000265040">
    <property type="component" value="Chromosome 19"/>
</dbReference>
<keyword evidence="7 9" id="KW-0472">Membrane</keyword>
<comment type="subcellular location">
    <subcellularLocation>
        <location evidence="1">Endosome membrane</location>
        <topology evidence="1">Peripheral membrane protein</topology>
        <orientation evidence="1">Cytoplasmic side</orientation>
    </subcellularLocation>
    <subcellularLocation>
        <location evidence="2">Late endosome membrane</location>
    </subcellularLocation>
    <subcellularLocation>
        <location evidence="3">Lysosome membrane</location>
        <topology evidence="3">Peripheral membrane protein</topology>
        <orientation evidence="3">Cytoplasmic side</orientation>
    </subcellularLocation>
</comment>
<organism evidence="11 12">
    <name type="scientific">Anabas testudineus</name>
    <name type="common">Climbing perch</name>
    <name type="synonym">Anthias testudineus</name>
    <dbReference type="NCBI Taxonomy" id="64144"/>
    <lineage>
        <taxon>Eukaryota</taxon>
        <taxon>Metazoa</taxon>
        <taxon>Chordata</taxon>
        <taxon>Craniata</taxon>
        <taxon>Vertebrata</taxon>
        <taxon>Euteleostomi</taxon>
        <taxon>Actinopterygii</taxon>
        <taxon>Neopterygii</taxon>
        <taxon>Teleostei</taxon>
        <taxon>Neoteleostei</taxon>
        <taxon>Acanthomorphata</taxon>
        <taxon>Anabantaria</taxon>
        <taxon>Anabantiformes</taxon>
        <taxon>Anabantoidei</taxon>
        <taxon>Anabantidae</taxon>
        <taxon>Anabas</taxon>
    </lineage>
</organism>
<evidence type="ECO:0000256" key="7">
    <source>
        <dbReference type="ARBA" id="ARBA00023136"/>
    </source>
</evidence>
<reference evidence="11" key="2">
    <citation type="submission" date="2025-08" db="UniProtKB">
        <authorList>
            <consortium name="Ensembl"/>
        </authorList>
    </citation>
    <scope>IDENTIFICATION</scope>
</reference>
<evidence type="ECO:0000256" key="3">
    <source>
        <dbReference type="ARBA" id="ARBA00004630"/>
    </source>
</evidence>
<dbReference type="SMART" id="SM00714">
    <property type="entry name" value="LITAF"/>
    <property type="match status" value="1"/>
</dbReference>
<evidence type="ECO:0000256" key="4">
    <source>
        <dbReference type="ARBA" id="ARBA00005975"/>
    </source>
</evidence>
<accession>A0A3Q1I827</accession>
<feature type="compositionally biased region" description="Polar residues" evidence="8">
    <location>
        <begin position="94"/>
        <end position="103"/>
    </location>
</feature>
<evidence type="ECO:0000256" key="2">
    <source>
        <dbReference type="ARBA" id="ARBA00004414"/>
    </source>
</evidence>
<dbReference type="GO" id="GO:0008270">
    <property type="term" value="F:zinc ion binding"/>
    <property type="evidence" value="ECO:0007669"/>
    <property type="project" value="TreeGrafter"/>
</dbReference>
<feature type="compositionally biased region" description="Acidic residues" evidence="8">
    <location>
        <begin position="104"/>
        <end position="113"/>
    </location>
</feature>
<evidence type="ECO:0000256" key="9">
    <source>
        <dbReference type="SAM" id="Phobius"/>
    </source>
</evidence>
<evidence type="ECO:0000256" key="1">
    <source>
        <dbReference type="ARBA" id="ARBA00004125"/>
    </source>
</evidence>
<feature type="region of interest" description="Disordered" evidence="8">
    <location>
        <begin position="88"/>
        <end position="113"/>
    </location>
</feature>
<dbReference type="GO" id="GO:0098560">
    <property type="term" value="C:cytoplasmic side of late endosome membrane"/>
    <property type="evidence" value="ECO:0007669"/>
    <property type="project" value="TreeGrafter"/>
</dbReference>
<dbReference type="Pfam" id="PF10601">
    <property type="entry name" value="zf-LITAF-like"/>
    <property type="match status" value="1"/>
</dbReference>
<dbReference type="PANTHER" id="PTHR23292:SF35">
    <property type="entry name" value="LITAF DOMAIN-CONTAINING PROTEIN"/>
    <property type="match status" value="1"/>
</dbReference>
<feature type="region of interest" description="Disordered" evidence="8">
    <location>
        <begin position="1"/>
        <end position="65"/>
    </location>
</feature>
<evidence type="ECO:0000256" key="8">
    <source>
        <dbReference type="SAM" id="MobiDB-lite"/>
    </source>
</evidence>
<evidence type="ECO:0000313" key="11">
    <source>
        <dbReference type="Ensembl" id="ENSATEP00000013503.3"/>
    </source>
</evidence>
<evidence type="ECO:0000256" key="6">
    <source>
        <dbReference type="ARBA" id="ARBA00022833"/>
    </source>
</evidence>
<dbReference type="RefSeq" id="XP_026207183.1">
    <property type="nucleotide sequence ID" value="XM_026351398.1"/>
</dbReference>
<dbReference type="STRING" id="64144.ENSATEP00000013503"/>
<dbReference type="InterPro" id="IPR037519">
    <property type="entry name" value="LITAF_fam"/>
</dbReference>
<reference evidence="11" key="1">
    <citation type="submission" date="2021-04" db="EMBL/GenBank/DDBJ databases">
        <authorList>
            <consortium name="Wellcome Sanger Institute Data Sharing"/>
        </authorList>
    </citation>
    <scope>NUCLEOTIDE SEQUENCE [LARGE SCALE GENOMIC DNA]</scope>
</reference>
<proteinExistence type="inferred from homology"/>
<dbReference type="PROSITE" id="PS51837">
    <property type="entry name" value="LITAF"/>
    <property type="match status" value="1"/>
</dbReference>
<dbReference type="GeneID" id="113156321"/>
<dbReference type="AlphaFoldDB" id="A0A3Q1I827"/>